<keyword evidence="1" id="KW-0812">Transmembrane</keyword>
<dbReference type="EMBL" id="KZ293656">
    <property type="protein sequence ID" value="PBK93635.1"/>
    <property type="molecule type" value="Genomic_DNA"/>
</dbReference>
<evidence type="ECO:0008006" key="4">
    <source>
        <dbReference type="Google" id="ProtNLM"/>
    </source>
</evidence>
<gene>
    <name evidence="2" type="ORF">ARMGADRAFT_130892</name>
</gene>
<proteinExistence type="predicted"/>
<feature type="transmembrane region" description="Helical" evidence="1">
    <location>
        <begin position="72"/>
        <end position="92"/>
    </location>
</feature>
<keyword evidence="1" id="KW-1133">Transmembrane helix</keyword>
<name>A0A2H3DEI1_ARMGA</name>
<organism evidence="2 3">
    <name type="scientific">Armillaria gallica</name>
    <name type="common">Bulbous honey fungus</name>
    <name type="synonym">Armillaria bulbosa</name>
    <dbReference type="NCBI Taxonomy" id="47427"/>
    <lineage>
        <taxon>Eukaryota</taxon>
        <taxon>Fungi</taxon>
        <taxon>Dikarya</taxon>
        <taxon>Basidiomycota</taxon>
        <taxon>Agaricomycotina</taxon>
        <taxon>Agaricomycetes</taxon>
        <taxon>Agaricomycetidae</taxon>
        <taxon>Agaricales</taxon>
        <taxon>Marasmiineae</taxon>
        <taxon>Physalacriaceae</taxon>
        <taxon>Armillaria</taxon>
    </lineage>
</organism>
<keyword evidence="3" id="KW-1185">Reference proteome</keyword>
<protein>
    <recommendedName>
        <fullName evidence="4">Transmembrane protein</fullName>
    </recommendedName>
</protein>
<keyword evidence="1" id="KW-0472">Membrane</keyword>
<evidence type="ECO:0000313" key="2">
    <source>
        <dbReference type="EMBL" id="PBK93635.1"/>
    </source>
</evidence>
<evidence type="ECO:0000256" key="1">
    <source>
        <dbReference type="SAM" id="Phobius"/>
    </source>
</evidence>
<sequence>MPYDRYVTFNKLVPVHAPYHTPATYLFPCSTRAFLCPKKKFLPSSGFLLTFRRSGKFVVAKNSHRHCNAASMALWMIVIYLLCAETFISYAFQRASPRKCYSTESGQRHAHRTEPGSVQDSIMPNELQLAQNRCPLLPFFSAFRWLGTEKR</sequence>
<dbReference type="Proteomes" id="UP000217790">
    <property type="component" value="Unassembled WGS sequence"/>
</dbReference>
<reference evidence="3" key="1">
    <citation type="journal article" date="2017" name="Nat. Ecol. Evol.">
        <title>Genome expansion and lineage-specific genetic innovations in the forest pathogenic fungi Armillaria.</title>
        <authorList>
            <person name="Sipos G."/>
            <person name="Prasanna A.N."/>
            <person name="Walter M.C."/>
            <person name="O'Connor E."/>
            <person name="Balint B."/>
            <person name="Krizsan K."/>
            <person name="Kiss B."/>
            <person name="Hess J."/>
            <person name="Varga T."/>
            <person name="Slot J."/>
            <person name="Riley R."/>
            <person name="Boka B."/>
            <person name="Rigling D."/>
            <person name="Barry K."/>
            <person name="Lee J."/>
            <person name="Mihaltcheva S."/>
            <person name="LaButti K."/>
            <person name="Lipzen A."/>
            <person name="Waldron R."/>
            <person name="Moloney N.M."/>
            <person name="Sperisen C."/>
            <person name="Kredics L."/>
            <person name="Vagvoelgyi C."/>
            <person name="Patrignani A."/>
            <person name="Fitzpatrick D."/>
            <person name="Nagy I."/>
            <person name="Doyle S."/>
            <person name="Anderson J.B."/>
            <person name="Grigoriev I.V."/>
            <person name="Gueldener U."/>
            <person name="Muensterkoetter M."/>
            <person name="Nagy L.G."/>
        </authorList>
    </citation>
    <scope>NUCLEOTIDE SEQUENCE [LARGE SCALE GENOMIC DNA]</scope>
    <source>
        <strain evidence="3">Ar21-2</strain>
    </source>
</reference>
<dbReference type="AlphaFoldDB" id="A0A2H3DEI1"/>
<dbReference type="InParanoid" id="A0A2H3DEI1"/>
<accession>A0A2H3DEI1</accession>
<evidence type="ECO:0000313" key="3">
    <source>
        <dbReference type="Proteomes" id="UP000217790"/>
    </source>
</evidence>